<protein>
    <submittedName>
        <fullName evidence="2">Uncharacterized protein</fullName>
    </submittedName>
</protein>
<sequence>MPENSGAQPYPLSARCCCILVGELKESRTLPKIVSDSRREDEDVRAERKREGKRSETRGGNWPRDAYVYGG</sequence>
<feature type="region of interest" description="Disordered" evidence="1">
    <location>
        <begin position="34"/>
        <end position="71"/>
    </location>
</feature>
<gene>
    <name evidence="2" type="ORF">GOODEAATRI_013800</name>
</gene>
<proteinExistence type="predicted"/>
<name>A0ABV0NBE8_9TELE</name>
<accession>A0ABV0NBE8</accession>
<comment type="caution">
    <text evidence="2">The sequence shown here is derived from an EMBL/GenBank/DDBJ whole genome shotgun (WGS) entry which is preliminary data.</text>
</comment>
<dbReference type="EMBL" id="JAHRIO010030928">
    <property type="protein sequence ID" value="MEQ2168386.1"/>
    <property type="molecule type" value="Genomic_DNA"/>
</dbReference>
<evidence type="ECO:0000256" key="1">
    <source>
        <dbReference type="SAM" id="MobiDB-lite"/>
    </source>
</evidence>
<feature type="compositionally biased region" description="Basic and acidic residues" evidence="1">
    <location>
        <begin position="34"/>
        <end position="57"/>
    </location>
</feature>
<evidence type="ECO:0000313" key="2">
    <source>
        <dbReference type="EMBL" id="MEQ2168386.1"/>
    </source>
</evidence>
<organism evidence="2 3">
    <name type="scientific">Goodea atripinnis</name>
    <dbReference type="NCBI Taxonomy" id="208336"/>
    <lineage>
        <taxon>Eukaryota</taxon>
        <taxon>Metazoa</taxon>
        <taxon>Chordata</taxon>
        <taxon>Craniata</taxon>
        <taxon>Vertebrata</taxon>
        <taxon>Euteleostomi</taxon>
        <taxon>Actinopterygii</taxon>
        <taxon>Neopterygii</taxon>
        <taxon>Teleostei</taxon>
        <taxon>Neoteleostei</taxon>
        <taxon>Acanthomorphata</taxon>
        <taxon>Ovalentaria</taxon>
        <taxon>Atherinomorphae</taxon>
        <taxon>Cyprinodontiformes</taxon>
        <taxon>Goodeidae</taxon>
        <taxon>Goodea</taxon>
    </lineage>
</organism>
<evidence type="ECO:0000313" key="3">
    <source>
        <dbReference type="Proteomes" id="UP001476798"/>
    </source>
</evidence>
<keyword evidence="3" id="KW-1185">Reference proteome</keyword>
<dbReference type="Proteomes" id="UP001476798">
    <property type="component" value="Unassembled WGS sequence"/>
</dbReference>
<reference evidence="2 3" key="1">
    <citation type="submission" date="2021-06" db="EMBL/GenBank/DDBJ databases">
        <authorList>
            <person name="Palmer J.M."/>
        </authorList>
    </citation>
    <scope>NUCLEOTIDE SEQUENCE [LARGE SCALE GENOMIC DNA]</scope>
    <source>
        <strain evidence="2 3">GA_2019</strain>
        <tissue evidence="2">Muscle</tissue>
    </source>
</reference>